<organism evidence="1 2">
    <name type="scientific">Salmonella enterica I</name>
    <dbReference type="NCBI Taxonomy" id="59201"/>
    <lineage>
        <taxon>Bacteria</taxon>
        <taxon>Pseudomonadati</taxon>
        <taxon>Pseudomonadota</taxon>
        <taxon>Gammaproteobacteria</taxon>
        <taxon>Enterobacterales</taxon>
        <taxon>Enterobacteriaceae</taxon>
        <taxon>Salmonella</taxon>
    </lineage>
</organism>
<evidence type="ECO:0000313" key="2">
    <source>
        <dbReference type="Proteomes" id="UP000255534"/>
    </source>
</evidence>
<dbReference type="Proteomes" id="UP000255534">
    <property type="component" value="Unassembled WGS sequence"/>
</dbReference>
<reference evidence="1 2" key="1">
    <citation type="submission" date="2018-06" db="EMBL/GenBank/DDBJ databases">
        <authorList>
            <consortium name="Pathogen Informatics"/>
            <person name="Doyle S."/>
        </authorList>
    </citation>
    <scope>NUCLEOTIDE SEQUENCE [LARGE SCALE GENOMIC DNA]</scope>
    <source>
        <strain evidence="1 2">NCTC5798</strain>
    </source>
</reference>
<sequence length="40" mass="4645">MQLRKLTTAMLVMDCLRALRTQKMARLPLVAPWTRSLKMA</sequence>
<dbReference type="EMBL" id="UGXK01000001">
    <property type="protein sequence ID" value="SUG69119.1"/>
    <property type="molecule type" value="Genomic_DNA"/>
</dbReference>
<accession>A0A379ULG4</accession>
<evidence type="ECO:0000313" key="1">
    <source>
        <dbReference type="EMBL" id="SUG69119.1"/>
    </source>
</evidence>
<dbReference type="AlphaFoldDB" id="A0A379ULG4"/>
<name>A0A379ULG4_SALET</name>
<proteinExistence type="predicted"/>
<protein>
    <submittedName>
        <fullName evidence="1">Uncharacterized protein</fullName>
    </submittedName>
</protein>
<gene>
    <name evidence="1" type="ORF">NCTC5798_00168</name>
</gene>